<organism evidence="1 2">
    <name type="scientific">Gordonia pseudamarae</name>
    <dbReference type="NCBI Taxonomy" id="2831662"/>
    <lineage>
        <taxon>Bacteria</taxon>
        <taxon>Bacillati</taxon>
        <taxon>Actinomycetota</taxon>
        <taxon>Actinomycetes</taxon>
        <taxon>Mycobacteriales</taxon>
        <taxon>Gordoniaceae</taxon>
        <taxon>Gordonia</taxon>
    </lineage>
</organism>
<dbReference type="SUPFAM" id="SSF53649">
    <property type="entry name" value="Alkaline phosphatase-like"/>
    <property type="match status" value="1"/>
</dbReference>
<dbReference type="InterPro" id="IPR014060">
    <property type="entry name" value="PglZ"/>
</dbReference>
<dbReference type="RefSeq" id="WP_260840111.1">
    <property type="nucleotide sequence ID" value="NZ_CP045809.1"/>
</dbReference>
<accession>A0ABX6IMT5</accession>
<gene>
    <name evidence="1" type="primary">pglZ</name>
    <name evidence="1" type="ORF">GII31_18995</name>
</gene>
<reference evidence="1" key="1">
    <citation type="journal article" date="2021" name="Nat. Microbiol.">
        <title>Cocultivation of an ultrasmall environmental parasitic bacterium with lytic ability against bacteria associated with wastewater foams.</title>
        <authorList>
            <person name="Batinovic S."/>
            <person name="Rose J.J.A."/>
            <person name="Ratcliffe J."/>
            <person name="Seviour R.J."/>
            <person name="Petrovski S."/>
        </authorList>
    </citation>
    <scope>NUCLEOTIDE SEQUENCE</scope>
    <source>
        <strain evidence="1">CON9</strain>
    </source>
</reference>
<name>A0ABX6IMT5_9ACTN</name>
<dbReference type="NCBIfam" id="TIGR02687">
    <property type="entry name" value="BREX-1 system phosphatase PglZ type A"/>
    <property type="match status" value="1"/>
</dbReference>
<dbReference type="Pfam" id="PF08665">
    <property type="entry name" value="PglZ"/>
    <property type="match status" value="1"/>
</dbReference>
<sequence length="834" mass="92318">MSTTPTIAGHLADRFESQRIVVWHDTDSGYATEVDALAPTDVTVLRVADDEFAIKHRMLRDQPAVKFLVYRSGTVPEGVGNWLLDVELAYGPVFTADRAALIRADLGLSAPGAEELIVRYPAFFNDEKLVTNLRALPLIGDDLTVVRAQMCAVLLNQKEHSFSEITRTLLDQHARGDTTGVDALTSHDLVDFYWAGASSIYGYASQAPTMAGFVLWMFQRAVDGFEVTESNKARNLALDFRGFRDSKRSSAAMKELARTVEGNLDYADSVGDAAWETLKNEDIFEASEREVIRRLVDGIGNQTMPQRDIADAISARRRDSFWFDDYATLYEGLSAAAELLPAIRNATVHIADFADGLARYRDDWFRIDQRYRQFTQAYLTAEFKQPIEALADIVENTYVTDFLAPLGVAWQQQVDAVARWRTIGVTSQSAFYDHYVAPTLKGRKKAVVIVSDALRYEVADELSTKIRGENKFSATIEAMLGVLPSYTQLGMAALLPHTTLAHSDGGDPVLVDGQKSDGTANRSKILSAVDGVAIQARDFVEMKSAERRNLYSSNQVLYVYHDTIDATGDKAVSEHKTFTAAADAVRELIDIVKMLANANATNIIVTADHGFLYQRSKLAEHFTLTAKPHGEQIVKSARRYVLGRGLKDDPAFTTFKPGQVGLSGDLEIQIPSSIQRIVQPGAGFQFVHGGASLQEIVVPVIQINKSRSDTVEPVNVDIHPESDKITTGQIVVKLYQSAKVEPHKPARRLRAGLYFDNALISNEQEMTFDSTSDAGRDRFQSVTLLLSKDADQANGHGVEFRLSEPIEGTDQWKKYKSAPYTVKRAFAGDDGWDF</sequence>
<proteinExistence type="predicted"/>
<dbReference type="Proteomes" id="UP001059836">
    <property type="component" value="Chromosome"/>
</dbReference>
<dbReference type="EMBL" id="CP045809">
    <property type="protein sequence ID" value="QHN36674.1"/>
    <property type="molecule type" value="Genomic_DNA"/>
</dbReference>
<protein>
    <submittedName>
        <fullName evidence="1">BREX-1 system phosphatase PglZ type A</fullName>
    </submittedName>
</protein>
<dbReference type="InterPro" id="IPR017850">
    <property type="entry name" value="Alkaline_phosphatase_core_sf"/>
</dbReference>
<evidence type="ECO:0000313" key="2">
    <source>
        <dbReference type="Proteomes" id="UP001059836"/>
    </source>
</evidence>
<evidence type="ECO:0000313" key="1">
    <source>
        <dbReference type="EMBL" id="QHN36674.1"/>
    </source>
</evidence>
<keyword evidence="2" id="KW-1185">Reference proteome</keyword>